<organism evidence="2 3">
    <name type="scientific">Streptomyces luteolifulvus</name>
    <dbReference type="NCBI Taxonomy" id="2615112"/>
    <lineage>
        <taxon>Bacteria</taxon>
        <taxon>Bacillati</taxon>
        <taxon>Actinomycetota</taxon>
        <taxon>Actinomycetes</taxon>
        <taxon>Kitasatosporales</taxon>
        <taxon>Streptomycetaceae</taxon>
        <taxon>Streptomyces</taxon>
    </lineage>
</organism>
<evidence type="ECO:0000313" key="3">
    <source>
        <dbReference type="Proteomes" id="UP000442707"/>
    </source>
</evidence>
<name>A0A6H9UWY1_9ACTN</name>
<dbReference type="EMBL" id="VZRB01000015">
    <property type="protein sequence ID" value="KAB1144442.1"/>
    <property type="molecule type" value="Genomic_DNA"/>
</dbReference>
<comment type="caution">
    <text evidence="2">The sequence shown here is derived from an EMBL/GenBank/DDBJ whole genome shotgun (WGS) entry which is preliminary data.</text>
</comment>
<feature type="compositionally biased region" description="Basic and acidic residues" evidence="1">
    <location>
        <begin position="40"/>
        <end position="52"/>
    </location>
</feature>
<proteinExistence type="predicted"/>
<feature type="compositionally biased region" description="Basic residues" evidence="1">
    <location>
        <begin position="71"/>
        <end position="85"/>
    </location>
</feature>
<evidence type="ECO:0000256" key="1">
    <source>
        <dbReference type="SAM" id="MobiDB-lite"/>
    </source>
</evidence>
<reference evidence="2 3" key="1">
    <citation type="submission" date="2019-09" db="EMBL/GenBank/DDBJ databases">
        <title>Screening of Novel Bioactive Compounds from Soil-Associated.</title>
        <authorList>
            <person name="Zhao S."/>
        </authorList>
    </citation>
    <scope>NUCLEOTIDE SEQUENCE [LARGE SCALE GENOMIC DNA]</scope>
    <source>
        <strain evidence="2 3">HIT-DPA4</strain>
    </source>
</reference>
<sequence>MNHRLTEGKPPPDRPRRNLTGHDGELTAQPPVCRPATGHRPTDRPARLELHPRPHGHRPGRPDLPSARPDRPRRRRPRHRLVRRP</sequence>
<feature type="compositionally biased region" description="Basic and acidic residues" evidence="1">
    <location>
        <begin position="1"/>
        <end position="25"/>
    </location>
</feature>
<evidence type="ECO:0000313" key="2">
    <source>
        <dbReference type="EMBL" id="KAB1144442.1"/>
    </source>
</evidence>
<dbReference type="Proteomes" id="UP000442707">
    <property type="component" value="Unassembled WGS sequence"/>
</dbReference>
<feature type="region of interest" description="Disordered" evidence="1">
    <location>
        <begin position="1"/>
        <end position="85"/>
    </location>
</feature>
<keyword evidence="3" id="KW-1185">Reference proteome</keyword>
<gene>
    <name evidence="2" type="ORF">F7R91_21720</name>
</gene>
<protein>
    <submittedName>
        <fullName evidence="2">Uncharacterized protein</fullName>
    </submittedName>
</protein>
<dbReference type="AlphaFoldDB" id="A0A6H9UWY1"/>
<accession>A0A6H9UWY1</accession>